<gene>
    <name evidence="10" type="ORF">ELE36_04500</name>
</gene>
<feature type="transmembrane region" description="Helical" evidence="8">
    <location>
        <begin position="144"/>
        <end position="162"/>
    </location>
</feature>
<keyword evidence="11" id="KW-1185">Reference proteome</keyword>
<evidence type="ECO:0000256" key="2">
    <source>
        <dbReference type="ARBA" id="ARBA00022475"/>
    </source>
</evidence>
<organism evidence="10 11">
    <name type="scientific">Pseudolysobacter antarcticus</name>
    <dbReference type="NCBI Taxonomy" id="2511995"/>
    <lineage>
        <taxon>Bacteria</taxon>
        <taxon>Pseudomonadati</taxon>
        <taxon>Pseudomonadota</taxon>
        <taxon>Gammaproteobacteria</taxon>
        <taxon>Lysobacterales</taxon>
        <taxon>Rhodanobacteraceae</taxon>
        <taxon>Pseudolysobacter</taxon>
    </lineage>
</organism>
<accession>A0A411HGU1</accession>
<feature type="transmembrane region" description="Helical" evidence="8">
    <location>
        <begin position="21"/>
        <end position="43"/>
    </location>
</feature>
<name>A0A411HGU1_9GAMM</name>
<feature type="transmembrane region" description="Helical" evidence="8">
    <location>
        <begin position="372"/>
        <end position="391"/>
    </location>
</feature>
<keyword evidence="6 8" id="KW-1133">Transmembrane helix</keyword>
<dbReference type="Pfam" id="PF13231">
    <property type="entry name" value="PMT_2"/>
    <property type="match status" value="1"/>
</dbReference>
<keyword evidence="4" id="KW-0808">Transferase</keyword>
<dbReference type="EMBL" id="CP035704">
    <property type="protein sequence ID" value="QBB69691.1"/>
    <property type="molecule type" value="Genomic_DNA"/>
</dbReference>
<evidence type="ECO:0000256" key="7">
    <source>
        <dbReference type="ARBA" id="ARBA00023136"/>
    </source>
</evidence>
<feature type="transmembrane region" description="Helical" evidence="8">
    <location>
        <begin position="267"/>
        <end position="289"/>
    </location>
</feature>
<evidence type="ECO:0000256" key="6">
    <source>
        <dbReference type="ARBA" id="ARBA00022989"/>
    </source>
</evidence>
<dbReference type="GO" id="GO:0016763">
    <property type="term" value="F:pentosyltransferase activity"/>
    <property type="evidence" value="ECO:0007669"/>
    <property type="project" value="TreeGrafter"/>
</dbReference>
<comment type="subcellular location">
    <subcellularLocation>
        <location evidence="1">Cell membrane</location>
        <topology evidence="1">Multi-pass membrane protein</topology>
    </subcellularLocation>
</comment>
<evidence type="ECO:0000256" key="8">
    <source>
        <dbReference type="SAM" id="Phobius"/>
    </source>
</evidence>
<feature type="domain" description="Glycosyltransferase RgtA/B/C/D-like" evidence="9">
    <location>
        <begin position="130"/>
        <end position="280"/>
    </location>
</feature>
<evidence type="ECO:0000313" key="11">
    <source>
        <dbReference type="Proteomes" id="UP000291562"/>
    </source>
</evidence>
<evidence type="ECO:0000313" key="10">
    <source>
        <dbReference type="EMBL" id="QBB69691.1"/>
    </source>
</evidence>
<evidence type="ECO:0000256" key="1">
    <source>
        <dbReference type="ARBA" id="ARBA00004651"/>
    </source>
</evidence>
<keyword evidence="2" id="KW-1003">Cell membrane</keyword>
<dbReference type="GO" id="GO:0005886">
    <property type="term" value="C:plasma membrane"/>
    <property type="evidence" value="ECO:0007669"/>
    <property type="project" value="UniProtKB-SubCell"/>
</dbReference>
<reference evidence="10 11" key="1">
    <citation type="submission" date="2019-01" db="EMBL/GenBank/DDBJ databases">
        <title>Pseudolysobacter antarctica gen. nov., sp. nov., isolated from Fildes Peninsula, Antarctica.</title>
        <authorList>
            <person name="Wei Z."/>
            <person name="Peng F."/>
        </authorList>
    </citation>
    <scope>NUCLEOTIDE SEQUENCE [LARGE SCALE GENOMIC DNA]</scope>
    <source>
        <strain evidence="10 11">AQ6-296</strain>
    </source>
</reference>
<dbReference type="RefSeq" id="WP_129831951.1">
    <property type="nucleotide sequence ID" value="NZ_CP035704.1"/>
</dbReference>
<proteinExistence type="predicted"/>
<dbReference type="InterPro" id="IPR038731">
    <property type="entry name" value="RgtA/B/C-like"/>
</dbReference>
<feature type="transmembrane region" description="Helical" evidence="8">
    <location>
        <begin position="220"/>
        <end position="247"/>
    </location>
</feature>
<keyword evidence="5 8" id="KW-0812">Transmembrane</keyword>
<dbReference type="Proteomes" id="UP000291562">
    <property type="component" value="Chromosome"/>
</dbReference>
<dbReference type="KEGG" id="xbc:ELE36_04500"/>
<feature type="transmembrane region" description="Helical" evidence="8">
    <location>
        <begin position="301"/>
        <end position="320"/>
    </location>
</feature>
<evidence type="ECO:0000256" key="4">
    <source>
        <dbReference type="ARBA" id="ARBA00022679"/>
    </source>
</evidence>
<protein>
    <recommendedName>
        <fullName evidence="9">Glycosyltransferase RgtA/B/C/D-like domain-containing protein</fullName>
    </recommendedName>
</protein>
<dbReference type="AlphaFoldDB" id="A0A411HGU1"/>
<keyword evidence="3" id="KW-0328">Glycosyltransferase</keyword>
<evidence type="ECO:0000256" key="3">
    <source>
        <dbReference type="ARBA" id="ARBA00022676"/>
    </source>
</evidence>
<dbReference type="GO" id="GO:0009103">
    <property type="term" value="P:lipopolysaccharide biosynthetic process"/>
    <property type="evidence" value="ECO:0007669"/>
    <property type="project" value="UniProtKB-ARBA"/>
</dbReference>
<keyword evidence="7 8" id="KW-0472">Membrane</keyword>
<dbReference type="PANTHER" id="PTHR33908:SF11">
    <property type="entry name" value="MEMBRANE PROTEIN"/>
    <property type="match status" value="1"/>
</dbReference>
<dbReference type="InterPro" id="IPR050297">
    <property type="entry name" value="LipidA_mod_glycosyltrf_83"/>
</dbReference>
<evidence type="ECO:0000259" key="9">
    <source>
        <dbReference type="Pfam" id="PF13231"/>
    </source>
</evidence>
<sequence length="615" mass="67268">MIFVKIHFKKSAPMTFAPVSRLLWPVMRIILLATVLTGVWLRFEGIGRKPVWYDEVATFLHLSGKTEAQLGRLYDGRVLHVGELLQEYQGGARSEGAIISEASFGSIPDVVRAVATDEPQSGALYFTVAAAVVAGTDDPARVRLLSAVASSVSLLLLGLLAWRLFDQKIALAAVALAAISPLELRFAQEARPYAMCVALLLASALAANRASHTRHLPSWLLYALCLTAALWTHPIALLAVPGLLALAIKPKPNREPLLRRGALHTGWLATAAAVTAWLPWALVCSSAYPKIQRLTSWSSEPIGVVGLARGWLGAITSLFFRPRGEGGIFPSDFSVPAISVVSILLAGAVVAIAAAALVSITRHPDRSTRRYVLLLALVPWLAFAALDITLGGRRSTVPRYLIPAWAGLELAVAYWMMRSDSWPRARHLLLMLLLALGAATAWRTQAARGWWDTDVPRLLALRETAAVIDAIPGAIVVTDTPPLNLLELARYLHPETSFRLGPTAATSLADEEWSRAVLIAPSQSLFDAMSKSATERGTRLEKWRSDGVGPALWRVVAFAPEVGSRWQFERQHLATQLEFDLRRSRLYARTDHFRFDPDKRPGHLHVAAMSMLPEE</sequence>
<feature type="transmembrane region" description="Helical" evidence="8">
    <location>
        <begin position="340"/>
        <end position="360"/>
    </location>
</feature>
<dbReference type="PANTHER" id="PTHR33908">
    <property type="entry name" value="MANNOSYLTRANSFERASE YKCB-RELATED"/>
    <property type="match status" value="1"/>
</dbReference>
<evidence type="ECO:0000256" key="5">
    <source>
        <dbReference type="ARBA" id="ARBA00022692"/>
    </source>
</evidence>
<dbReference type="OrthoDB" id="495800at2"/>